<comment type="caution">
    <text evidence="1">The sequence shown here is derived from an EMBL/GenBank/DDBJ whole genome shotgun (WGS) entry which is preliminary data.</text>
</comment>
<reference evidence="1 2" key="1">
    <citation type="submission" date="2020-07" db="EMBL/GenBank/DDBJ databases">
        <title>Genomic Encyclopedia of Type Strains, Phase IV (KMG-V): Genome sequencing to study the core and pangenomes of soil and plant-associated prokaryotes.</title>
        <authorList>
            <person name="Whitman W."/>
        </authorList>
    </citation>
    <scope>NUCLEOTIDE SEQUENCE [LARGE SCALE GENOMIC DNA]</scope>
    <source>
        <strain evidence="1 2">AN3</strain>
    </source>
</reference>
<proteinExistence type="predicted"/>
<sequence>MSCNAPNLFKEVKSESLPVDKVFGEINCGIIMAPDGSSKVFSHGVNQEGLLKRVEDMTKDELAIYWMGQKLFALNLALNNEQLMAILLDAATNLEGVNADPHHAIQ</sequence>
<dbReference type="AlphaFoldDB" id="A0A839EVW3"/>
<dbReference type="EMBL" id="JACGXN010000016">
    <property type="protein sequence ID" value="MBA8881654.1"/>
    <property type="molecule type" value="Genomic_DNA"/>
</dbReference>
<dbReference type="Proteomes" id="UP000549052">
    <property type="component" value="Unassembled WGS sequence"/>
</dbReference>
<gene>
    <name evidence="1" type="ORF">FHW16_005399</name>
</gene>
<evidence type="ECO:0000313" key="1">
    <source>
        <dbReference type="EMBL" id="MBA8881654.1"/>
    </source>
</evidence>
<name>A0A839EVW3_9HYPH</name>
<protein>
    <submittedName>
        <fullName evidence="1">Uncharacterized protein</fullName>
    </submittedName>
</protein>
<evidence type="ECO:0000313" key="2">
    <source>
        <dbReference type="Proteomes" id="UP000549052"/>
    </source>
</evidence>
<organism evidence="1 2">
    <name type="scientific">Phyllobacterium myrsinacearum</name>
    <dbReference type="NCBI Taxonomy" id="28101"/>
    <lineage>
        <taxon>Bacteria</taxon>
        <taxon>Pseudomonadati</taxon>
        <taxon>Pseudomonadota</taxon>
        <taxon>Alphaproteobacteria</taxon>
        <taxon>Hyphomicrobiales</taxon>
        <taxon>Phyllobacteriaceae</taxon>
        <taxon>Phyllobacterium</taxon>
    </lineage>
</organism>
<dbReference type="RefSeq" id="WP_182552215.1">
    <property type="nucleotide sequence ID" value="NZ_JACGXN010000016.1"/>
</dbReference>
<accession>A0A839EVW3</accession>
<keyword evidence="2" id="KW-1185">Reference proteome</keyword>